<feature type="domain" description="Inverse autotransporter beta-domain" evidence="3">
    <location>
        <begin position="51"/>
        <end position="210"/>
    </location>
</feature>
<accession>A0A4P9VI85</accession>
<evidence type="ECO:0000256" key="2">
    <source>
        <dbReference type="SAM" id="SignalP"/>
    </source>
</evidence>
<dbReference type="InterPro" id="IPR024519">
    <property type="entry name" value="IAT_beta"/>
</dbReference>
<dbReference type="Proteomes" id="UP000257039">
    <property type="component" value="Unassembled WGS sequence"/>
</dbReference>
<feature type="chain" id="PRO_5020263022" description="Inverse autotransporter beta-domain domain-containing protein" evidence="2">
    <location>
        <begin position="23"/>
        <end position="316"/>
    </location>
</feature>
<dbReference type="Pfam" id="PF11924">
    <property type="entry name" value="IAT_beta"/>
    <property type="match status" value="1"/>
</dbReference>
<dbReference type="EMBL" id="NDXW01000001">
    <property type="protein sequence ID" value="RDH42853.1"/>
    <property type="molecule type" value="Genomic_DNA"/>
</dbReference>
<evidence type="ECO:0000313" key="5">
    <source>
        <dbReference type="Proteomes" id="UP000257039"/>
    </source>
</evidence>
<evidence type="ECO:0000313" key="4">
    <source>
        <dbReference type="EMBL" id="RDH42853.1"/>
    </source>
</evidence>
<keyword evidence="5" id="KW-1185">Reference proteome</keyword>
<dbReference type="Gene3D" id="2.40.160.160">
    <property type="entry name" value="Inverse autotransporter, beta-domain"/>
    <property type="match status" value="1"/>
</dbReference>
<dbReference type="AlphaFoldDB" id="A0A4P9VI85"/>
<gene>
    <name evidence="4" type="ORF">B9G39_04960</name>
</gene>
<keyword evidence="2" id="KW-0732">Signal</keyword>
<reference evidence="4 5" key="1">
    <citation type="submission" date="2017-04" db="EMBL/GenBank/DDBJ databases">
        <title>Draft genome sequence of Zooshikella ganghwensis VG4 isolated from Red Sea sediments.</title>
        <authorList>
            <person name="Rehman Z."/>
            <person name="Alam I."/>
            <person name="Kamau A."/>
            <person name="Bajic V."/>
            <person name="Leiknes T."/>
        </authorList>
    </citation>
    <scope>NUCLEOTIDE SEQUENCE [LARGE SCALE GENOMIC DNA]</scope>
    <source>
        <strain evidence="4 5">VG4</strain>
    </source>
</reference>
<feature type="region of interest" description="Disordered" evidence="1">
    <location>
        <begin position="290"/>
        <end position="316"/>
    </location>
</feature>
<comment type="caution">
    <text evidence="4">The sequence shown here is derived from an EMBL/GenBank/DDBJ whole genome shotgun (WGS) entry which is preliminary data.</text>
</comment>
<evidence type="ECO:0000259" key="3">
    <source>
        <dbReference type="Pfam" id="PF11924"/>
    </source>
</evidence>
<proteinExistence type="predicted"/>
<organism evidence="4 5">
    <name type="scientific">Zooshikella ganghwensis</name>
    <dbReference type="NCBI Taxonomy" id="202772"/>
    <lineage>
        <taxon>Bacteria</taxon>
        <taxon>Pseudomonadati</taxon>
        <taxon>Pseudomonadota</taxon>
        <taxon>Gammaproteobacteria</taxon>
        <taxon>Oceanospirillales</taxon>
        <taxon>Zooshikellaceae</taxon>
        <taxon>Zooshikella</taxon>
    </lineage>
</organism>
<feature type="signal peptide" evidence="2">
    <location>
        <begin position="1"/>
        <end position="22"/>
    </location>
</feature>
<name>A0A4P9VI85_9GAMM</name>
<dbReference type="InterPro" id="IPR038177">
    <property type="entry name" value="IAT_beta_sf"/>
</dbReference>
<protein>
    <recommendedName>
        <fullName evidence="3">Inverse autotransporter beta-domain domain-containing protein</fullName>
    </recommendedName>
</protein>
<sequence>MNKSVLACLPMLSFLIVTPTLANDNTEQPSLVDKWDAWIAVDGLLTSDEDALSVDSMLPIYEEDDGLVFIKLDASKGKGRYKSYSIGSGYRHMLSDEQIIGVYGFINYQQSEHGNGFHQFNLGAEYRTVDWDFGTNIYLPVGNSKKKVASHLVTSASGRTHVEHQYERMMQGIDAEVGYRLPFFTENEDQQLRLYTGVYHFKGDQTKSFTGQKLRLEYHMESIINQLPGSQLTLGTGAKHDSVTGNEGFVFARITVPFDVMGNGTKRNRLSPLAKRMTERVRNQPNIALTREPFSELEEITETEGPASEPPNTEEI</sequence>
<dbReference type="RefSeq" id="WP_094786298.1">
    <property type="nucleotide sequence ID" value="NZ_NDXW01000001.1"/>
</dbReference>
<evidence type="ECO:0000256" key="1">
    <source>
        <dbReference type="SAM" id="MobiDB-lite"/>
    </source>
</evidence>